<evidence type="ECO:0000256" key="1">
    <source>
        <dbReference type="SAM" id="MobiDB-lite"/>
    </source>
</evidence>
<evidence type="ECO:0000313" key="3">
    <source>
        <dbReference type="Proteomes" id="UP000276133"/>
    </source>
</evidence>
<gene>
    <name evidence="2" type="ORF">BpHYR1_042130</name>
</gene>
<reference evidence="2 3" key="1">
    <citation type="journal article" date="2018" name="Sci. Rep.">
        <title>Genomic signatures of local adaptation to the degree of environmental predictability in rotifers.</title>
        <authorList>
            <person name="Franch-Gras L."/>
            <person name="Hahn C."/>
            <person name="Garcia-Roger E.M."/>
            <person name="Carmona M.J."/>
            <person name="Serra M."/>
            <person name="Gomez A."/>
        </authorList>
    </citation>
    <scope>NUCLEOTIDE SEQUENCE [LARGE SCALE GENOMIC DNA]</scope>
    <source>
        <strain evidence="2">HYR1</strain>
    </source>
</reference>
<dbReference type="Proteomes" id="UP000276133">
    <property type="component" value="Unassembled WGS sequence"/>
</dbReference>
<accession>A0A3M7R2C1</accession>
<comment type="caution">
    <text evidence="2">The sequence shown here is derived from an EMBL/GenBank/DDBJ whole genome shotgun (WGS) entry which is preliminary data.</text>
</comment>
<sequence length="69" mass="8315">MYLFYIKQDIKTNFEICRNNIKMKFFTARTLIKRHDNALGSNWLKLGKKKEENGQPEAFEIRQKSKKYA</sequence>
<feature type="region of interest" description="Disordered" evidence="1">
    <location>
        <begin position="50"/>
        <end position="69"/>
    </location>
</feature>
<name>A0A3M7R2C1_BRAPC</name>
<evidence type="ECO:0000313" key="2">
    <source>
        <dbReference type="EMBL" id="RNA17740.1"/>
    </source>
</evidence>
<dbReference type="AlphaFoldDB" id="A0A3M7R2C1"/>
<dbReference type="EMBL" id="REGN01004385">
    <property type="protein sequence ID" value="RNA17740.1"/>
    <property type="molecule type" value="Genomic_DNA"/>
</dbReference>
<protein>
    <submittedName>
        <fullName evidence="2">Uncharacterized protein</fullName>
    </submittedName>
</protein>
<keyword evidence="3" id="KW-1185">Reference proteome</keyword>
<organism evidence="2 3">
    <name type="scientific">Brachionus plicatilis</name>
    <name type="common">Marine rotifer</name>
    <name type="synonym">Brachionus muelleri</name>
    <dbReference type="NCBI Taxonomy" id="10195"/>
    <lineage>
        <taxon>Eukaryota</taxon>
        <taxon>Metazoa</taxon>
        <taxon>Spiralia</taxon>
        <taxon>Gnathifera</taxon>
        <taxon>Rotifera</taxon>
        <taxon>Eurotatoria</taxon>
        <taxon>Monogononta</taxon>
        <taxon>Pseudotrocha</taxon>
        <taxon>Ploima</taxon>
        <taxon>Brachionidae</taxon>
        <taxon>Brachionus</taxon>
    </lineage>
</organism>
<proteinExistence type="predicted"/>
<feature type="compositionally biased region" description="Basic and acidic residues" evidence="1">
    <location>
        <begin position="50"/>
        <end position="63"/>
    </location>
</feature>